<accession>A0A1M6K9V1</accession>
<reference evidence="3" key="1">
    <citation type="submission" date="2016-11" db="EMBL/GenBank/DDBJ databases">
        <authorList>
            <person name="Varghese N."/>
            <person name="Submissions S."/>
        </authorList>
    </citation>
    <scope>NUCLEOTIDE SEQUENCE [LARGE SCALE GENOMIC DNA]</scope>
    <source>
        <strain evidence="3">DSM 22807</strain>
    </source>
</reference>
<name>A0A1M6K9V1_9FLAO</name>
<keyword evidence="3" id="KW-1185">Reference proteome</keyword>
<dbReference type="Proteomes" id="UP000184232">
    <property type="component" value="Unassembled WGS sequence"/>
</dbReference>
<dbReference type="OrthoDB" id="1143855at2"/>
<dbReference type="PROSITE" id="PS51257">
    <property type="entry name" value="PROKAR_LIPOPROTEIN"/>
    <property type="match status" value="1"/>
</dbReference>
<organism evidence="2 3">
    <name type="scientific">Flavobacterium haoranii</name>
    <dbReference type="NCBI Taxonomy" id="683124"/>
    <lineage>
        <taxon>Bacteria</taxon>
        <taxon>Pseudomonadati</taxon>
        <taxon>Bacteroidota</taxon>
        <taxon>Flavobacteriia</taxon>
        <taxon>Flavobacteriales</taxon>
        <taxon>Flavobacteriaceae</taxon>
        <taxon>Flavobacterium</taxon>
    </lineage>
</organism>
<dbReference type="STRING" id="683124.SAMN05444337_2227"/>
<dbReference type="InterPro" id="IPR024311">
    <property type="entry name" value="Lipocalin-like"/>
</dbReference>
<evidence type="ECO:0000259" key="1">
    <source>
        <dbReference type="Pfam" id="PF13648"/>
    </source>
</evidence>
<evidence type="ECO:0000313" key="3">
    <source>
        <dbReference type="Proteomes" id="UP000184232"/>
    </source>
</evidence>
<protein>
    <recommendedName>
        <fullName evidence="1">Lipocalin-like domain-containing protein</fullName>
    </recommendedName>
</protein>
<proteinExistence type="predicted"/>
<dbReference type="Pfam" id="PF13648">
    <property type="entry name" value="Lipocalin_4"/>
    <property type="match status" value="1"/>
</dbReference>
<dbReference type="EMBL" id="FQZH01000004">
    <property type="protein sequence ID" value="SHJ55735.1"/>
    <property type="molecule type" value="Genomic_DNA"/>
</dbReference>
<dbReference type="RefSeq" id="WP_072785018.1">
    <property type="nucleotide sequence ID" value="NZ_FQZH01000004.1"/>
</dbReference>
<evidence type="ECO:0000313" key="2">
    <source>
        <dbReference type="EMBL" id="SHJ55735.1"/>
    </source>
</evidence>
<sequence>MKKIVLLFALALVSCVSKVKKEELQLLNGYWEIEEVKTQDGDKKTYKINEALDYFFINDSLKGFRKKVVPQYDGKLITNDVEEKLEIEEKESNFYIHYKTDFSSWEEEILELSNTSLVVKNTEGIEYHYKRKQKDE</sequence>
<feature type="domain" description="Lipocalin-like" evidence="1">
    <location>
        <begin position="27"/>
        <end position="119"/>
    </location>
</feature>
<gene>
    <name evidence="2" type="ORF">SAMN05444337_2227</name>
</gene>
<dbReference type="AlphaFoldDB" id="A0A1M6K9V1"/>